<feature type="transmembrane region" description="Helical" evidence="8">
    <location>
        <begin position="38"/>
        <end position="57"/>
    </location>
</feature>
<gene>
    <name evidence="9" type="ORF">M5K25_005359</name>
</gene>
<keyword evidence="6 8" id="KW-1133">Transmembrane helix</keyword>
<accession>A0ABD0VHG1</accession>
<feature type="transmembrane region" description="Helical" evidence="8">
    <location>
        <begin position="64"/>
        <end position="81"/>
    </location>
</feature>
<keyword evidence="10" id="KW-1185">Reference proteome</keyword>
<dbReference type="GO" id="GO:0005811">
    <property type="term" value="C:lipid droplet"/>
    <property type="evidence" value="ECO:0007669"/>
    <property type="project" value="UniProtKB-SubCell"/>
</dbReference>
<protein>
    <recommendedName>
        <fullName evidence="11">Oleosin</fullName>
    </recommendedName>
</protein>
<dbReference type="PANTHER" id="PTHR33203">
    <property type="entry name" value="OLEOSIN"/>
    <property type="match status" value="1"/>
</dbReference>
<evidence type="ECO:0000256" key="6">
    <source>
        <dbReference type="ARBA" id="ARBA00022989"/>
    </source>
</evidence>
<evidence type="ECO:0000256" key="3">
    <source>
        <dbReference type="ARBA" id="ARBA00010858"/>
    </source>
</evidence>
<dbReference type="Proteomes" id="UP001552299">
    <property type="component" value="Unassembled WGS sequence"/>
</dbReference>
<keyword evidence="7 8" id="KW-0472">Membrane</keyword>
<evidence type="ECO:0000256" key="5">
    <source>
        <dbReference type="ARBA" id="ARBA00022692"/>
    </source>
</evidence>
<evidence type="ECO:0000256" key="1">
    <source>
        <dbReference type="ARBA" id="ARBA00004141"/>
    </source>
</evidence>
<keyword evidence="5 8" id="KW-0812">Transmembrane</keyword>
<dbReference type="Pfam" id="PF01277">
    <property type="entry name" value="Oleosin"/>
    <property type="match status" value="1"/>
</dbReference>
<evidence type="ECO:0000256" key="4">
    <source>
        <dbReference type="ARBA" id="ARBA00022677"/>
    </source>
</evidence>
<proteinExistence type="inferred from homology"/>
<evidence type="ECO:0008006" key="11">
    <source>
        <dbReference type="Google" id="ProtNLM"/>
    </source>
</evidence>
<dbReference type="GO" id="GO:0009791">
    <property type="term" value="P:post-embryonic development"/>
    <property type="evidence" value="ECO:0007669"/>
    <property type="project" value="UniProtKB-ARBA"/>
</dbReference>
<evidence type="ECO:0000256" key="7">
    <source>
        <dbReference type="ARBA" id="ARBA00023136"/>
    </source>
</evidence>
<feature type="transmembrane region" description="Helical" evidence="8">
    <location>
        <begin position="181"/>
        <end position="200"/>
    </location>
</feature>
<feature type="transmembrane region" description="Helical" evidence="8">
    <location>
        <begin position="87"/>
        <end position="112"/>
    </location>
</feature>
<dbReference type="AlphaFoldDB" id="A0ABD0VHG1"/>
<organism evidence="9 10">
    <name type="scientific">Dendrobium thyrsiflorum</name>
    <name type="common">Pinecone-like raceme dendrobium</name>
    <name type="synonym">Orchid</name>
    <dbReference type="NCBI Taxonomy" id="117978"/>
    <lineage>
        <taxon>Eukaryota</taxon>
        <taxon>Viridiplantae</taxon>
        <taxon>Streptophyta</taxon>
        <taxon>Embryophyta</taxon>
        <taxon>Tracheophyta</taxon>
        <taxon>Spermatophyta</taxon>
        <taxon>Magnoliopsida</taxon>
        <taxon>Liliopsida</taxon>
        <taxon>Asparagales</taxon>
        <taxon>Orchidaceae</taxon>
        <taxon>Epidendroideae</taxon>
        <taxon>Malaxideae</taxon>
        <taxon>Dendrobiinae</taxon>
        <taxon>Dendrobium</taxon>
    </lineage>
</organism>
<comment type="similarity">
    <text evidence="3">Belongs to the oleosin family.</text>
</comment>
<reference evidence="9 10" key="1">
    <citation type="journal article" date="2024" name="Plant Biotechnol. J.">
        <title>Dendrobium thyrsiflorum genome and its molecular insights into genes involved in important horticultural traits.</title>
        <authorList>
            <person name="Chen B."/>
            <person name="Wang J.Y."/>
            <person name="Zheng P.J."/>
            <person name="Li K.L."/>
            <person name="Liang Y.M."/>
            <person name="Chen X.F."/>
            <person name="Zhang C."/>
            <person name="Zhao X."/>
            <person name="He X."/>
            <person name="Zhang G.Q."/>
            <person name="Liu Z.J."/>
            <person name="Xu Q."/>
        </authorList>
    </citation>
    <scope>NUCLEOTIDE SEQUENCE [LARGE SCALE GENOMIC DNA]</scope>
    <source>
        <strain evidence="9">GZMU011</strain>
    </source>
</reference>
<evidence type="ECO:0000256" key="2">
    <source>
        <dbReference type="ARBA" id="ARBA00004502"/>
    </source>
</evidence>
<keyword evidence="4" id="KW-0551">Lipid droplet</keyword>
<comment type="caution">
    <text evidence="9">The sequence shown here is derived from an EMBL/GenBank/DDBJ whole genome shotgun (WGS) entry which is preliminary data.</text>
</comment>
<dbReference type="GO" id="GO:0016020">
    <property type="term" value="C:membrane"/>
    <property type="evidence" value="ECO:0007669"/>
    <property type="project" value="UniProtKB-SubCell"/>
</dbReference>
<comment type="subcellular location">
    <subcellularLocation>
        <location evidence="2">Lipid droplet</location>
    </subcellularLocation>
    <subcellularLocation>
        <location evidence="1">Membrane</location>
        <topology evidence="1">Multi-pass membrane protein</topology>
    </subcellularLocation>
</comment>
<dbReference type="InterPro" id="IPR000136">
    <property type="entry name" value="Oleosin"/>
</dbReference>
<dbReference type="PANTHER" id="PTHR33203:SF4">
    <property type="entry name" value="F27J15.22"/>
    <property type="match status" value="1"/>
</dbReference>
<dbReference type="GO" id="GO:0048608">
    <property type="term" value="P:reproductive structure development"/>
    <property type="evidence" value="ECO:0007669"/>
    <property type="project" value="UniProtKB-ARBA"/>
</dbReference>
<sequence length="203" mass="21759">MADRQTGSRTAAIFRDNSGVGSALLRWIQDNAPTSSQVVGFFSLVISAAILLILAGLTVSGATLGLIVFGPLLLITSPVWVPVGAVAFVLLAGAASAVGASVAAAAVATWLYRYFTGRHPVGSDRIDFARSRIVDTASHVKDYAREYEPDQGCCPWSLGGARRIVVVRVFMVSKLSHDEDWYNDYVVFGVVPVYIALSIWHSN</sequence>
<evidence type="ECO:0000313" key="9">
    <source>
        <dbReference type="EMBL" id="KAL0924524.1"/>
    </source>
</evidence>
<evidence type="ECO:0000256" key="8">
    <source>
        <dbReference type="SAM" id="Phobius"/>
    </source>
</evidence>
<evidence type="ECO:0000313" key="10">
    <source>
        <dbReference type="Proteomes" id="UP001552299"/>
    </source>
</evidence>
<dbReference type="EMBL" id="JANQDX010000005">
    <property type="protein sequence ID" value="KAL0924524.1"/>
    <property type="molecule type" value="Genomic_DNA"/>
</dbReference>
<name>A0ABD0VHG1_DENTH</name>